<keyword evidence="18" id="KW-1185">Reference proteome</keyword>
<evidence type="ECO:0000259" key="16">
    <source>
        <dbReference type="PROSITE" id="PS50880"/>
    </source>
</evidence>
<dbReference type="InterPro" id="IPR050219">
    <property type="entry name" value="DnaG_primase"/>
</dbReference>
<sequence length="650" mass="74163">MIPKETKERIIETARIEEVVADFVNLKRRGTSLIGLCPFHNEKTPSFNVSVAKGIYKCFGCGKGGDSVQFVMDHEKYSYPEALKYLANKYNITIEEEELSPEQLIADDRRERLYTLSARAGKFFQETMWETEEGKSIGLSYFKERGFRDDIIRKFELGYSPDDWDALSGKVIAEGFKEDVLEATGLAIRNDKGKLYDRFRGRVMFPIHNFTGRLIGFGGRTLKTEKSVPKYVNSPESDIYHKSNVLYGLFFARKAIRDEDNCFLVEGYADVLSVHQAGVENVVASSGTSLTTEQIRLIGRFTRNITILYDGDAAGIKASLRGLDMILEEGLNVKVVLFADGHDPDSYVKQYGGPALKTYIERNLQDFILFKTTMLLKYAGNDPIKRAGVIRDIVESIAKIPDGIKASVFVRECSSLMQIEERVLISELNKIRLAKSKKTDQSSARKNPDFSDYPGQLHPPDEPLPPFAPAEEKKDTDEFQEKEIIRLLLNYGHELVHWDGITDTYIAPYVIANLGDVVFEHPESIKVIEEYRQRLEKGELPNEQDFIRHEDRNISELAIALVSSPYTLSENWYAKRKIYVRNEKENLRATILGGIFHLKKRKVDRMLNIIRAEIQQETDADNQAILMQRYLRVKEVEKGISNFLGSVIIK</sequence>
<dbReference type="PIRSF" id="PIRSF002811">
    <property type="entry name" value="DnaG"/>
    <property type="match status" value="1"/>
</dbReference>
<accession>A0A7K1XU07</accession>
<organism evidence="17 18">
    <name type="scientific">Hufsiella ginkgonis</name>
    <dbReference type="NCBI Taxonomy" id="2695274"/>
    <lineage>
        <taxon>Bacteria</taxon>
        <taxon>Pseudomonadati</taxon>
        <taxon>Bacteroidota</taxon>
        <taxon>Sphingobacteriia</taxon>
        <taxon>Sphingobacteriales</taxon>
        <taxon>Sphingobacteriaceae</taxon>
        <taxon>Hufsiella</taxon>
    </lineage>
</organism>
<dbReference type="GO" id="GO:0008270">
    <property type="term" value="F:zinc ion binding"/>
    <property type="evidence" value="ECO:0007669"/>
    <property type="project" value="UniProtKB-UniRule"/>
</dbReference>
<keyword evidence="10 12" id="KW-0238">DNA-binding</keyword>
<dbReference type="InterPro" id="IPR013264">
    <property type="entry name" value="DNAG_N"/>
</dbReference>
<dbReference type="InterPro" id="IPR030846">
    <property type="entry name" value="DnaG_bac"/>
</dbReference>
<evidence type="ECO:0000256" key="6">
    <source>
        <dbReference type="ARBA" id="ARBA00022723"/>
    </source>
</evidence>
<comment type="cofactor">
    <cofactor evidence="12 13 14">
        <name>Zn(2+)</name>
        <dbReference type="ChEBI" id="CHEBI:29105"/>
    </cofactor>
    <text evidence="12 13 14">Binds 1 zinc ion per monomer.</text>
</comment>
<evidence type="ECO:0000256" key="9">
    <source>
        <dbReference type="ARBA" id="ARBA00022842"/>
    </source>
</evidence>
<dbReference type="InterPro" id="IPR037068">
    <property type="entry name" value="DNA_primase_core_N_sf"/>
</dbReference>
<evidence type="ECO:0000256" key="11">
    <source>
        <dbReference type="ARBA" id="ARBA00023163"/>
    </source>
</evidence>
<dbReference type="Gene3D" id="3.90.980.10">
    <property type="entry name" value="DNA primase, catalytic core, N-terminal domain"/>
    <property type="match status" value="1"/>
</dbReference>
<dbReference type="SMART" id="SM00493">
    <property type="entry name" value="TOPRIM"/>
    <property type="match status" value="1"/>
</dbReference>
<dbReference type="SMART" id="SM00400">
    <property type="entry name" value="ZnF_CHCC"/>
    <property type="match status" value="1"/>
</dbReference>
<dbReference type="InterPro" id="IPR036977">
    <property type="entry name" value="DNA_primase_Znf_CHC2"/>
</dbReference>
<keyword evidence="7 12" id="KW-0863">Zinc-finger</keyword>
<evidence type="ECO:0000256" key="10">
    <source>
        <dbReference type="ARBA" id="ARBA00023125"/>
    </source>
</evidence>
<dbReference type="EMBL" id="WVHS01000001">
    <property type="protein sequence ID" value="MXV14462.1"/>
    <property type="molecule type" value="Genomic_DNA"/>
</dbReference>
<dbReference type="GO" id="GO:0003677">
    <property type="term" value="F:DNA binding"/>
    <property type="evidence" value="ECO:0007669"/>
    <property type="project" value="UniProtKB-KW"/>
</dbReference>
<dbReference type="Pfam" id="PF01807">
    <property type="entry name" value="Zn_ribbon_DnaG"/>
    <property type="match status" value="1"/>
</dbReference>
<dbReference type="PROSITE" id="PS50880">
    <property type="entry name" value="TOPRIM"/>
    <property type="match status" value="1"/>
</dbReference>
<dbReference type="Pfam" id="PF13155">
    <property type="entry name" value="Toprim_2"/>
    <property type="match status" value="1"/>
</dbReference>
<dbReference type="InterPro" id="IPR006171">
    <property type="entry name" value="TOPRIM_dom"/>
</dbReference>
<proteinExistence type="inferred from homology"/>
<gene>
    <name evidence="12" type="primary">dnaG</name>
    <name evidence="17" type="ORF">GS398_04065</name>
</gene>
<evidence type="ECO:0000256" key="7">
    <source>
        <dbReference type="ARBA" id="ARBA00022771"/>
    </source>
</evidence>
<dbReference type="InterPro" id="IPR034151">
    <property type="entry name" value="TOPRIM_DnaG_bac"/>
</dbReference>
<comment type="similarity">
    <text evidence="12 13">Belongs to the DnaG primase family.</text>
</comment>
<dbReference type="PANTHER" id="PTHR30313:SF2">
    <property type="entry name" value="DNA PRIMASE"/>
    <property type="match status" value="1"/>
</dbReference>
<keyword evidence="9" id="KW-0460">Magnesium</keyword>
<keyword evidence="1 12" id="KW-0240">DNA-directed RNA polymerase</keyword>
<comment type="domain">
    <text evidence="12">Contains an N-terminal zinc-binding domain, a central core domain that contains the primase activity, and a C-terminal DnaB-binding domain.</text>
</comment>
<keyword evidence="6 12" id="KW-0479">Metal-binding</keyword>
<keyword evidence="8 12" id="KW-0862">Zinc</keyword>
<feature type="domain" description="Toprim" evidence="16">
    <location>
        <begin position="260"/>
        <end position="341"/>
    </location>
</feature>
<dbReference type="HAMAP" id="MF_00974">
    <property type="entry name" value="DNA_primase_DnaG"/>
    <property type="match status" value="1"/>
</dbReference>
<keyword evidence="5 12" id="KW-0235">DNA replication</keyword>
<comment type="subunit">
    <text evidence="12">Monomer. Interacts with DnaB.</text>
</comment>
<evidence type="ECO:0000256" key="8">
    <source>
        <dbReference type="ARBA" id="ARBA00022833"/>
    </source>
</evidence>
<evidence type="ECO:0000256" key="15">
    <source>
        <dbReference type="SAM" id="MobiDB-lite"/>
    </source>
</evidence>
<dbReference type="Pfam" id="PF10410">
    <property type="entry name" value="DnaB_bind"/>
    <property type="match status" value="1"/>
</dbReference>
<dbReference type="RefSeq" id="WP_160905435.1">
    <property type="nucleotide sequence ID" value="NZ_WVHS01000001.1"/>
</dbReference>
<dbReference type="CDD" id="cd03364">
    <property type="entry name" value="TOPRIM_DnaG_primases"/>
    <property type="match status" value="1"/>
</dbReference>
<comment type="caution">
    <text evidence="17">The sequence shown here is derived from an EMBL/GenBank/DDBJ whole genome shotgun (WGS) entry which is preliminary data.</text>
</comment>
<dbReference type="GO" id="GO:0000428">
    <property type="term" value="C:DNA-directed RNA polymerase complex"/>
    <property type="evidence" value="ECO:0007669"/>
    <property type="project" value="UniProtKB-KW"/>
</dbReference>
<evidence type="ECO:0000313" key="18">
    <source>
        <dbReference type="Proteomes" id="UP000451233"/>
    </source>
</evidence>
<keyword evidence="3 12" id="KW-0808">Transferase</keyword>
<feature type="region of interest" description="Disordered" evidence="15">
    <location>
        <begin position="436"/>
        <end position="475"/>
    </location>
</feature>
<dbReference type="GO" id="GO:0005737">
    <property type="term" value="C:cytoplasm"/>
    <property type="evidence" value="ECO:0007669"/>
    <property type="project" value="TreeGrafter"/>
</dbReference>
<dbReference type="GO" id="GO:0006269">
    <property type="term" value="P:DNA replication, synthesis of primer"/>
    <property type="evidence" value="ECO:0007669"/>
    <property type="project" value="UniProtKB-UniRule"/>
</dbReference>
<dbReference type="SUPFAM" id="SSF56731">
    <property type="entry name" value="DNA primase core"/>
    <property type="match status" value="1"/>
</dbReference>
<evidence type="ECO:0000256" key="12">
    <source>
        <dbReference type="HAMAP-Rule" id="MF_00974"/>
    </source>
</evidence>
<name>A0A7K1XU07_9SPHI</name>
<comment type="function">
    <text evidence="12 13">RNA polymerase that catalyzes the synthesis of short RNA molecules used as primers for DNA polymerase during DNA replication.</text>
</comment>
<evidence type="ECO:0000256" key="13">
    <source>
        <dbReference type="PIRNR" id="PIRNR002811"/>
    </source>
</evidence>
<feature type="zinc finger region" description="CHC2-type" evidence="12 14">
    <location>
        <begin position="37"/>
        <end position="61"/>
    </location>
</feature>
<dbReference type="Proteomes" id="UP000451233">
    <property type="component" value="Unassembled WGS sequence"/>
</dbReference>
<dbReference type="InterPro" id="IPR019475">
    <property type="entry name" value="DNA_primase_DnaB-bd"/>
</dbReference>
<dbReference type="Gene3D" id="3.40.1360.10">
    <property type="match status" value="1"/>
</dbReference>
<dbReference type="NCBIfam" id="TIGR01391">
    <property type="entry name" value="dnaG"/>
    <property type="match status" value="1"/>
</dbReference>
<dbReference type="SUPFAM" id="SSF57783">
    <property type="entry name" value="Zinc beta-ribbon"/>
    <property type="match status" value="1"/>
</dbReference>
<reference evidence="17 18" key="1">
    <citation type="submission" date="2019-11" db="EMBL/GenBank/DDBJ databases">
        <title>Pedobacter sp. HMF7056 Genome sequencing and assembly.</title>
        <authorList>
            <person name="Kang H."/>
            <person name="Kim H."/>
            <person name="Joh K."/>
        </authorList>
    </citation>
    <scope>NUCLEOTIDE SEQUENCE [LARGE SCALE GENOMIC DNA]</scope>
    <source>
        <strain evidence="17 18">HMF7056</strain>
    </source>
</reference>
<dbReference type="InterPro" id="IPR006295">
    <property type="entry name" value="DNA_primase_DnaG"/>
</dbReference>
<evidence type="ECO:0000256" key="2">
    <source>
        <dbReference type="ARBA" id="ARBA00022515"/>
    </source>
</evidence>
<dbReference type="EC" id="2.7.7.101" evidence="12"/>
<keyword evidence="11 12" id="KW-0804">Transcription</keyword>
<evidence type="ECO:0000313" key="17">
    <source>
        <dbReference type="EMBL" id="MXV14462.1"/>
    </source>
</evidence>
<comment type="catalytic activity">
    <reaction evidence="12">
        <text>ssDNA + n NTP = ssDNA/pppN(pN)n-1 hybrid + (n-1) diphosphate.</text>
        <dbReference type="EC" id="2.7.7.101"/>
    </reaction>
</comment>
<dbReference type="GO" id="GO:1990077">
    <property type="term" value="C:primosome complex"/>
    <property type="evidence" value="ECO:0007669"/>
    <property type="project" value="UniProtKB-KW"/>
</dbReference>
<dbReference type="GO" id="GO:0003899">
    <property type="term" value="F:DNA-directed RNA polymerase activity"/>
    <property type="evidence" value="ECO:0007669"/>
    <property type="project" value="UniProtKB-UniRule"/>
</dbReference>
<dbReference type="InterPro" id="IPR002694">
    <property type="entry name" value="Znf_CHC2"/>
</dbReference>
<evidence type="ECO:0000256" key="1">
    <source>
        <dbReference type="ARBA" id="ARBA00022478"/>
    </source>
</evidence>
<evidence type="ECO:0000256" key="3">
    <source>
        <dbReference type="ARBA" id="ARBA00022679"/>
    </source>
</evidence>
<keyword evidence="4 12" id="KW-0548">Nucleotidyltransferase</keyword>
<keyword evidence="2 12" id="KW-0639">Primosome</keyword>
<evidence type="ECO:0000256" key="4">
    <source>
        <dbReference type="ARBA" id="ARBA00022695"/>
    </source>
</evidence>
<evidence type="ECO:0000256" key="14">
    <source>
        <dbReference type="PIRSR" id="PIRSR002811-1"/>
    </source>
</evidence>
<protein>
    <recommendedName>
        <fullName evidence="12 13">DNA primase</fullName>
        <ecNumber evidence="12">2.7.7.101</ecNumber>
    </recommendedName>
</protein>
<dbReference type="Gene3D" id="3.90.580.10">
    <property type="entry name" value="Zinc finger, CHC2-type domain"/>
    <property type="match status" value="1"/>
</dbReference>
<dbReference type="Pfam" id="PF08275">
    <property type="entry name" value="DNAG_N"/>
    <property type="match status" value="1"/>
</dbReference>
<dbReference type="PANTHER" id="PTHR30313">
    <property type="entry name" value="DNA PRIMASE"/>
    <property type="match status" value="1"/>
</dbReference>
<dbReference type="FunFam" id="3.90.580.10:FF:000001">
    <property type="entry name" value="DNA primase"/>
    <property type="match status" value="1"/>
</dbReference>
<evidence type="ECO:0000256" key="5">
    <source>
        <dbReference type="ARBA" id="ARBA00022705"/>
    </source>
</evidence>
<dbReference type="AlphaFoldDB" id="A0A7K1XU07"/>